<sequence>MQERIKAALANLPAPLSAALTPYLSETGFAGWLRAEDVSAICSVTGLDVPALSLALLPVAAAYSVAPISKFYVGAISRGESGNLYFGANMEFADVALQQTVHAEQSSITHAWIRGEKALTDITINYSPCGHCRQFMNELNAAPDLKIHLPERAPSKLYDYLPDAFGPRDLNITTLLMDAQDHGMQTRTTDPLVSAALEAANHSHAPYSQSYAGVALQMQSGAIYQGMYAENAAFNPSLPPLQAALINLNMSGESAANICRAVLVESQTAILSQQAATEATLRALGVSEITCLRV</sequence>
<dbReference type="PANTHER" id="PTHR11644:SF2">
    <property type="entry name" value="CYTIDINE DEAMINASE"/>
    <property type="match status" value="1"/>
</dbReference>
<dbReference type="NCBIfam" id="TIGR01355">
    <property type="entry name" value="cyt_deam_dimer"/>
    <property type="match status" value="1"/>
</dbReference>
<keyword evidence="4 6" id="KW-0378">Hydrolase</keyword>
<evidence type="ECO:0000313" key="11">
    <source>
        <dbReference type="EMBL" id="MBO1108258.1"/>
    </source>
</evidence>
<dbReference type="InterPro" id="IPR013171">
    <property type="entry name" value="Cyd/dCyd_deaminase_Zn-bd"/>
</dbReference>
<dbReference type="AlphaFoldDB" id="A0A8I1W6C7"/>
<organism evidence="11 12">
    <name type="scientific">Plesiomonas shigelloides</name>
    <name type="common">Aeromonas shigelloides</name>
    <dbReference type="NCBI Taxonomy" id="703"/>
    <lineage>
        <taxon>Bacteria</taxon>
        <taxon>Pseudomonadati</taxon>
        <taxon>Pseudomonadota</taxon>
        <taxon>Gammaproteobacteria</taxon>
        <taxon>Enterobacterales</taxon>
        <taxon>Enterobacteriaceae</taxon>
        <taxon>Plesiomonas</taxon>
    </lineage>
</organism>
<comment type="similarity">
    <text evidence="1 6">Belongs to the cytidine and deoxycytidylate deaminase family.</text>
</comment>
<feature type="domain" description="CMP/dCMP-type deaminase" evidence="10">
    <location>
        <begin position="187"/>
        <end position="294"/>
    </location>
</feature>
<feature type="binding site" evidence="6 9">
    <location>
        <position position="129"/>
    </location>
    <ligand>
        <name>Zn(2+)</name>
        <dbReference type="ChEBI" id="CHEBI:29105"/>
        <note>catalytic</note>
    </ligand>
</feature>
<dbReference type="EC" id="3.5.4.5" evidence="6"/>
<dbReference type="InterPro" id="IPR020797">
    <property type="entry name" value="Cytidine_deaminase_bacteria"/>
</dbReference>
<proteinExistence type="inferred from homology"/>
<comment type="function">
    <text evidence="6">This enzyme scavenges exogenous and endogenous cytidine and 2'-deoxycytidine for UMP synthesis.</text>
</comment>
<dbReference type="RefSeq" id="WP_207542028.1">
    <property type="nucleotide sequence ID" value="NZ_JAFNAA010000007.1"/>
</dbReference>
<feature type="active site" description="Proton donor" evidence="6 7">
    <location>
        <position position="104"/>
    </location>
</feature>
<evidence type="ECO:0000256" key="7">
    <source>
        <dbReference type="PIRSR" id="PIRSR006334-1"/>
    </source>
</evidence>
<keyword evidence="5 6" id="KW-0862">Zinc</keyword>
<evidence type="ECO:0000256" key="4">
    <source>
        <dbReference type="ARBA" id="ARBA00022801"/>
    </source>
</evidence>
<dbReference type="GO" id="GO:0005829">
    <property type="term" value="C:cytosol"/>
    <property type="evidence" value="ECO:0007669"/>
    <property type="project" value="TreeGrafter"/>
</dbReference>
<dbReference type="GO" id="GO:0008270">
    <property type="term" value="F:zinc ion binding"/>
    <property type="evidence" value="ECO:0007669"/>
    <property type="project" value="UniProtKB-UniRule"/>
</dbReference>
<evidence type="ECO:0000313" key="12">
    <source>
        <dbReference type="Proteomes" id="UP000664658"/>
    </source>
</evidence>
<dbReference type="GO" id="GO:0072527">
    <property type="term" value="P:pyrimidine-containing compound metabolic process"/>
    <property type="evidence" value="ECO:0007669"/>
    <property type="project" value="UniProtKB-ARBA"/>
</dbReference>
<feature type="binding site" evidence="6 9">
    <location>
        <position position="102"/>
    </location>
    <ligand>
        <name>Zn(2+)</name>
        <dbReference type="ChEBI" id="CHEBI:29105"/>
        <note>catalytic</note>
    </ligand>
</feature>
<evidence type="ECO:0000259" key="10">
    <source>
        <dbReference type="PROSITE" id="PS51747"/>
    </source>
</evidence>
<dbReference type="Proteomes" id="UP000664658">
    <property type="component" value="Unassembled WGS sequence"/>
</dbReference>
<dbReference type="HAMAP" id="MF_01558">
    <property type="entry name" value="Cyt_deam"/>
    <property type="match status" value="1"/>
</dbReference>
<dbReference type="NCBIfam" id="NF006537">
    <property type="entry name" value="PRK09027.1"/>
    <property type="match status" value="1"/>
</dbReference>
<dbReference type="PANTHER" id="PTHR11644">
    <property type="entry name" value="CYTIDINE DEAMINASE"/>
    <property type="match status" value="1"/>
</dbReference>
<evidence type="ECO:0000256" key="8">
    <source>
        <dbReference type="PIRSR" id="PIRSR006334-2"/>
    </source>
</evidence>
<comment type="catalytic activity">
    <reaction evidence="6">
        <text>2'-deoxycytidine + H2O + H(+) = 2'-deoxyuridine + NH4(+)</text>
        <dbReference type="Rhea" id="RHEA:13433"/>
        <dbReference type="ChEBI" id="CHEBI:15377"/>
        <dbReference type="ChEBI" id="CHEBI:15378"/>
        <dbReference type="ChEBI" id="CHEBI:15698"/>
        <dbReference type="ChEBI" id="CHEBI:16450"/>
        <dbReference type="ChEBI" id="CHEBI:28938"/>
        <dbReference type="EC" id="3.5.4.5"/>
    </reaction>
</comment>
<dbReference type="GO" id="GO:0004126">
    <property type="term" value="F:cytidine deaminase activity"/>
    <property type="evidence" value="ECO:0007669"/>
    <property type="project" value="UniProtKB-UniRule"/>
</dbReference>
<dbReference type="InterPro" id="IPR002125">
    <property type="entry name" value="CMP_dCMP_dom"/>
</dbReference>
<accession>A0A8I1W6C7</accession>
<feature type="binding site" evidence="6 8">
    <location>
        <begin position="89"/>
        <end position="91"/>
    </location>
    <ligand>
        <name>substrate</name>
    </ligand>
</feature>
<comment type="catalytic activity">
    <reaction evidence="6">
        <text>cytidine + H2O + H(+) = uridine + NH4(+)</text>
        <dbReference type="Rhea" id="RHEA:16069"/>
        <dbReference type="ChEBI" id="CHEBI:15377"/>
        <dbReference type="ChEBI" id="CHEBI:15378"/>
        <dbReference type="ChEBI" id="CHEBI:16704"/>
        <dbReference type="ChEBI" id="CHEBI:17562"/>
        <dbReference type="ChEBI" id="CHEBI:28938"/>
        <dbReference type="EC" id="3.5.4.5"/>
    </reaction>
</comment>
<evidence type="ECO:0000256" key="6">
    <source>
        <dbReference type="HAMAP-Rule" id="MF_01558"/>
    </source>
</evidence>
<dbReference type="Pfam" id="PF08211">
    <property type="entry name" value="dCMP_cyt_deam_2"/>
    <property type="match status" value="1"/>
</dbReference>
<dbReference type="Pfam" id="PF00383">
    <property type="entry name" value="dCMP_cyt_deam_1"/>
    <property type="match status" value="1"/>
</dbReference>
<evidence type="ECO:0000256" key="2">
    <source>
        <dbReference type="ARBA" id="ARBA00011738"/>
    </source>
</evidence>
<dbReference type="InterPro" id="IPR050202">
    <property type="entry name" value="Cyt/Deoxycyt_deaminase"/>
</dbReference>
<dbReference type="InterPro" id="IPR016193">
    <property type="entry name" value="Cytidine_deaminase-like"/>
</dbReference>
<name>A0A8I1W6C7_PLESH</name>
<dbReference type="PIRSF" id="PIRSF006334">
    <property type="entry name" value="Cdd_plus_pseudo"/>
    <property type="match status" value="1"/>
</dbReference>
<dbReference type="CDD" id="cd01283">
    <property type="entry name" value="cytidine_deaminase"/>
    <property type="match status" value="2"/>
</dbReference>
<evidence type="ECO:0000256" key="9">
    <source>
        <dbReference type="PIRSR" id="PIRSR006334-3"/>
    </source>
</evidence>
<feature type="domain" description="CMP/dCMP-type deaminase" evidence="10">
    <location>
        <begin position="48"/>
        <end position="168"/>
    </location>
</feature>
<protein>
    <recommendedName>
        <fullName evidence="6">Cytidine deaminase</fullName>
        <ecNumber evidence="6">3.5.4.5</ecNumber>
    </recommendedName>
    <alternativeName>
        <fullName evidence="6">Cytidine aminohydrolase</fullName>
        <shortName evidence="6">CDA</shortName>
    </alternativeName>
</protein>
<keyword evidence="3 6" id="KW-0479">Metal-binding</keyword>
<evidence type="ECO:0000256" key="5">
    <source>
        <dbReference type="ARBA" id="ARBA00022833"/>
    </source>
</evidence>
<dbReference type="GO" id="GO:0055086">
    <property type="term" value="P:nucleobase-containing small molecule metabolic process"/>
    <property type="evidence" value="ECO:0007669"/>
    <property type="project" value="UniProtKB-ARBA"/>
</dbReference>
<dbReference type="Gene3D" id="3.40.140.10">
    <property type="entry name" value="Cytidine Deaminase, domain 2"/>
    <property type="match status" value="2"/>
</dbReference>
<dbReference type="InterPro" id="IPR006263">
    <property type="entry name" value="Cyt_deam_dimer"/>
</dbReference>
<evidence type="ECO:0000256" key="3">
    <source>
        <dbReference type="ARBA" id="ARBA00022723"/>
    </source>
</evidence>
<comment type="cofactor">
    <cofactor evidence="6 9">
        <name>Zn(2+)</name>
        <dbReference type="ChEBI" id="CHEBI:29105"/>
    </cofactor>
    <text evidence="6 9">Binds 1 zinc ion.</text>
</comment>
<comment type="subunit">
    <text evidence="2 6">Homodimer.</text>
</comment>
<dbReference type="FunFam" id="3.40.140.10:FF:000007">
    <property type="entry name" value="Cytidine deaminase"/>
    <property type="match status" value="1"/>
</dbReference>
<feature type="binding site" evidence="6 9">
    <location>
        <position position="132"/>
    </location>
    <ligand>
        <name>Zn(2+)</name>
        <dbReference type="ChEBI" id="CHEBI:29105"/>
        <note>catalytic</note>
    </ligand>
</feature>
<dbReference type="PROSITE" id="PS51747">
    <property type="entry name" value="CYT_DCMP_DEAMINASES_2"/>
    <property type="match status" value="2"/>
</dbReference>
<gene>
    <name evidence="6 11" type="primary">cdd</name>
    <name evidence="11" type="ORF">J2R62_08480</name>
</gene>
<comment type="caution">
    <text evidence="11">The sequence shown here is derived from an EMBL/GenBank/DDBJ whole genome shotgun (WGS) entry which is preliminary data.</text>
</comment>
<reference evidence="11" key="1">
    <citation type="submission" date="2021-03" db="EMBL/GenBank/DDBJ databases">
        <title>Plesiomonas shigelloides zfcc0051, isolated from zebrafish feces.</title>
        <authorList>
            <person name="Vanderhoek Z."/>
            <person name="Gaulke C."/>
        </authorList>
    </citation>
    <scope>NUCLEOTIDE SEQUENCE</scope>
    <source>
        <strain evidence="11">Zfcc0051</strain>
    </source>
</reference>
<dbReference type="EMBL" id="JAFNAA010000007">
    <property type="protein sequence ID" value="MBO1108258.1"/>
    <property type="molecule type" value="Genomic_DNA"/>
</dbReference>
<evidence type="ECO:0000256" key="1">
    <source>
        <dbReference type="ARBA" id="ARBA00006576"/>
    </source>
</evidence>
<dbReference type="SUPFAM" id="SSF53927">
    <property type="entry name" value="Cytidine deaminase-like"/>
    <property type="match status" value="2"/>
</dbReference>